<evidence type="ECO:0000313" key="4">
    <source>
        <dbReference type="EMBL" id="ADE76546.1"/>
    </source>
</evidence>
<evidence type="ECO:0000256" key="2">
    <source>
        <dbReference type="SAM" id="MobiDB-lite"/>
    </source>
</evidence>
<feature type="region of interest" description="Disordered" evidence="2">
    <location>
        <begin position="157"/>
        <end position="204"/>
    </location>
</feature>
<dbReference type="FunFam" id="2.60.40.790:FF:000013">
    <property type="entry name" value="Very-long-chain (3R)-3-hydroxyacyl-CoA dehydratase"/>
    <property type="match status" value="1"/>
</dbReference>
<dbReference type="InterPro" id="IPR008978">
    <property type="entry name" value="HSP20-like_chaperone"/>
</dbReference>
<dbReference type="InterPro" id="IPR045250">
    <property type="entry name" value="p23-like"/>
</dbReference>
<dbReference type="EMBL" id="BT123211">
    <property type="protein sequence ID" value="ADE76546.1"/>
    <property type="molecule type" value="mRNA"/>
</dbReference>
<feature type="compositionally biased region" description="Basic and acidic residues" evidence="2">
    <location>
        <begin position="173"/>
        <end position="204"/>
    </location>
</feature>
<dbReference type="GO" id="GO:0101031">
    <property type="term" value="C:protein folding chaperone complex"/>
    <property type="evidence" value="ECO:0007669"/>
    <property type="project" value="UniProtKB-ARBA"/>
</dbReference>
<comment type="similarity">
    <text evidence="1">Belongs to the p23/wos2 family.</text>
</comment>
<name>D5AAH7_PICSI</name>
<dbReference type="PANTHER" id="PTHR22932">
    <property type="entry name" value="TELOMERASE-BINDING PROTEIN P23 HSP90 CO-CHAPERONE"/>
    <property type="match status" value="1"/>
</dbReference>
<feature type="domain" description="CS" evidence="3">
    <location>
        <begin position="2"/>
        <end position="91"/>
    </location>
</feature>
<dbReference type="GO" id="GO:0051879">
    <property type="term" value="F:Hsp90 protein binding"/>
    <property type="evidence" value="ECO:0007669"/>
    <property type="project" value="InterPro"/>
</dbReference>
<evidence type="ECO:0000259" key="3">
    <source>
        <dbReference type="PROSITE" id="PS51203"/>
    </source>
</evidence>
<sequence length="204" mass="23781">MSRHPEVKWAQRSDKLYITIELPDANNPKWKLEPDGKFTFSATTGQEKTFYELDFYLYDRVNVEESKISVNLRNIICILKKEDKKWWKQLLKTEAKRLPFLKVDWDKWVDEDEEKDDKFGQDMDFGGMDFSKLGMGDADDEPFNDDELDVNDDEFDINDEHDIDADDECSPAEDAHVVEESVGESKKEAHIKEAESDEGKAVKM</sequence>
<dbReference type="PANTHER" id="PTHR22932:SF11">
    <property type="entry name" value="CO-CHAPERONE PROTEIN P23"/>
    <property type="match status" value="1"/>
</dbReference>
<dbReference type="Pfam" id="PF04969">
    <property type="entry name" value="CS"/>
    <property type="match status" value="1"/>
</dbReference>
<dbReference type="AlphaFoldDB" id="D5AAH7"/>
<dbReference type="PROSITE" id="PS51203">
    <property type="entry name" value="CS"/>
    <property type="match status" value="1"/>
</dbReference>
<dbReference type="Gene3D" id="2.60.40.790">
    <property type="match status" value="1"/>
</dbReference>
<reference evidence="4" key="1">
    <citation type="submission" date="2010-04" db="EMBL/GenBank/DDBJ databases">
        <authorList>
            <person name="Reid K.E."/>
            <person name="Liao N."/>
            <person name="Chan S."/>
            <person name="Docking R."/>
            <person name="Taylor G."/>
            <person name="Moore R."/>
            <person name="Mayo M."/>
            <person name="Munro S."/>
            <person name="King J."/>
            <person name="Yanchuk A."/>
            <person name="Holt R."/>
            <person name="Jones S."/>
            <person name="Marra M."/>
            <person name="Ritland C.E."/>
            <person name="Ritland K."/>
            <person name="Bohlmann J."/>
        </authorList>
    </citation>
    <scope>NUCLEOTIDE SEQUENCE</scope>
    <source>
        <tissue evidence="4">Bud</tissue>
    </source>
</reference>
<dbReference type="GO" id="GO:0051087">
    <property type="term" value="F:protein-folding chaperone binding"/>
    <property type="evidence" value="ECO:0007669"/>
    <property type="project" value="TreeGrafter"/>
</dbReference>
<protein>
    <recommendedName>
        <fullName evidence="3">CS domain-containing protein</fullName>
    </recommendedName>
</protein>
<organism evidence="4">
    <name type="scientific">Picea sitchensis</name>
    <name type="common">Sitka spruce</name>
    <name type="synonym">Pinus sitchensis</name>
    <dbReference type="NCBI Taxonomy" id="3332"/>
    <lineage>
        <taxon>Eukaryota</taxon>
        <taxon>Viridiplantae</taxon>
        <taxon>Streptophyta</taxon>
        <taxon>Embryophyta</taxon>
        <taxon>Tracheophyta</taxon>
        <taxon>Spermatophyta</taxon>
        <taxon>Pinopsida</taxon>
        <taxon>Pinidae</taxon>
        <taxon>Conifers I</taxon>
        <taxon>Pinales</taxon>
        <taxon>Pinaceae</taxon>
        <taxon>Picea</taxon>
    </lineage>
</organism>
<dbReference type="GO" id="GO:0051131">
    <property type="term" value="P:chaperone-mediated protein complex assembly"/>
    <property type="evidence" value="ECO:0007669"/>
    <property type="project" value="TreeGrafter"/>
</dbReference>
<dbReference type="CDD" id="cd06465">
    <property type="entry name" value="p23_hB-ind1_like"/>
    <property type="match status" value="1"/>
</dbReference>
<dbReference type="GO" id="GO:0005829">
    <property type="term" value="C:cytosol"/>
    <property type="evidence" value="ECO:0007669"/>
    <property type="project" value="TreeGrafter"/>
</dbReference>
<dbReference type="GO" id="GO:0005634">
    <property type="term" value="C:nucleus"/>
    <property type="evidence" value="ECO:0007669"/>
    <property type="project" value="TreeGrafter"/>
</dbReference>
<dbReference type="SUPFAM" id="SSF49764">
    <property type="entry name" value="HSP20-like chaperones"/>
    <property type="match status" value="1"/>
</dbReference>
<dbReference type="GO" id="GO:0006457">
    <property type="term" value="P:protein folding"/>
    <property type="evidence" value="ECO:0007669"/>
    <property type="project" value="TreeGrafter"/>
</dbReference>
<proteinExistence type="evidence at transcript level"/>
<dbReference type="InterPro" id="IPR007052">
    <property type="entry name" value="CS_dom"/>
</dbReference>
<accession>D5AAH7</accession>
<feature type="compositionally biased region" description="Acidic residues" evidence="2">
    <location>
        <begin position="157"/>
        <end position="171"/>
    </location>
</feature>
<evidence type="ECO:0000256" key="1">
    <source>
        <dbReference type="ARBA" id="ARBA00025733"/>
    </source>
</evidence>